<dbReference type="AlphaFoldDB" id="A0A1G6CM56"/>
<evidence type="ECO:0000313" key="2">
    <source>
        <dbReference type="Proteomes" id="UP000198771"/>
    </source>
</evidence>
<reference evidence="1 2" key="1">
    <citation type="submission" date="2016-10" db="EMBL/GenBank/DDBJ databases">
        <authorList>
            <person name="de Groot N.N."/>
        </authorList>
    </citation>
    <scope>NUCLEOTIDE SEQUENCE [LARGE SCALE GENOMIC DNA]</scope>
    <source>
        <strain evidence="1 2">ASO4-2</strain>
    </source>
</reference>
<proteinExistence type="predicted"/>
<accession>A0A1G6CM56</accession>
<gene>
    <name evidence="1" type="ORF">SAMN05660653_01635</name>
</gene>
<sequence>MQVLVLTGRGRVDIVNCLSQIQTMPKYKWNAEKNALLAKERGITFDEIVNIIEAGALVIETEHPNPTKYPNQRILIVDSDGYALLVPFVRDGADFFLKTIIPSRKATKKYLGG</sequence>
<keyword evidence="2" id="KW-1185">Reference proteome</keyword>
<name>A0A1G6CM56_9BACT</name>
<protein>
    <submittedName>
        <fullName evidence="1">Uncharacterized conserved protein, DUF497 family</fullName>
    </submittedName>
</protein>
<dbReference type="STRING" id="617002.SAMN05660653_01635"/>
<dbReference type="Proteomes" id="UP000198771">
    <property type="component" value="Unassembled WGS sequence"/>
</dbReference>
<organism evidence="1 2">
    <name type="scientific">Desulfonatronum thiosulfatophilum</name>
    <dbReference type="NCBI Taxonomy" id="617002"/>
    <lineage>
        <taxon>Bacteria</taxon>
        <taxon>Pseudomonadati</taxon>
        <taxon>Thermodesulfobacteriota</taxon>
        <taxon>Desulfovibrionia</taxon>
        <taxon>Desulfovibrionales</taxon>
        <taxon>Desulfonatronaceae</taxon>
        <taxon>Desulfonatronum</taxon>
    </lineage>
</organism>
<evidence type="ECO:0000313" key="1">
    <source>
        <dbReference type="EMBL" id="SDB33987.1"/>
    </source>
</evidence>
<dbReference type="EMBL" id="FMXO01000008">
    <property type="protein sequence ID" value="SDB33987.1"/>
    <property type="molecule type" value="Genomic_DNA"/>
</dbReference>